<reference evidence="4 5" key="1">
    <citation type="submission" date="2016-10" db="EMBL/GenBank/DDBJ databases">
        <authorList>
            <person name="de Groot N.N."/>
        </authorList>
    </citation>
    <scope>NUCLEOTIDE SEQUENCE [LARGE SCALE GENOMIC DNA]</scope>
    <source>
        <strain evidence="4 5">DSM 27630</strain>
    </source>
</reference>
<dbReference type="EMBL" id="FOQE01000028">
    <property type="protein sequence ID" value="SFH81403.1"/>
    <property type="molecule type" value="Genomic_DNA"/>
</dbReference>
<keyword evidence="3" id="KW-1133">Transmembrane helix</keyword>
<dbReference type="Proteomes" id="UP000198668">
    <property type="component" value="Unassembled WGS sequence"/>
</dbReference>
<feature type="coiled-coil region" evidence="1">
    <location>
        <begin position="63"/>
        <end position="97"/>
    </location>
</feature>
<dbReference type="InterPro" id="IPR007060">
    <property type="entry name" value="FtsL/DivIC"/>
</dbReference>
<evidence type="ECO:0000313" key="4">
    <source>
        <dbReference type="EMBL" id="SFH81403.1"/>
    </source>
</evidence>
<keyword evidence="4" id="KW-0132">Cell division</keyword>
<dbReference type="PANTHER" id="PTHR40027:SF1">
    <property type="entry name" value="CELL DIVISION PROTEIN DIVIC"/>
    <property type="match status" value="1"/>
</dbReference>
<evidence type="ECO:0000313" key="5">
    <source>
        <dbReference type="Proteomes" id="UP000198668"/>
    </source>
</evidence>
<accession>A0A1I3D3W3</accession>
<keyword evidence="5" id="KW-1185">Reference proteome</keyword>
<dbReference type="RefSeq" id="WP_092093028.1">
    <property type="nucleotide sequence ID" value="NZ_FOQE01000028.1"/>
</dbReference>
<protein>
    <submittedName>
        <fullName evidence="4">Cell division protein DivIC</fullName>
    </submittedName>
</protein>
<dbReference type="GO" id="GO:0051301">
    <property type="term" value="P:cell division"/>
    <property type="evidence" value="ECO:0007669"/>
    <property type="project" value="UniProtKB-KW"/>
</dbReference>
<evidence type="ECO:0000256" key="3">
    <source>
        <dbReference type="SAM" id="Phobius"/>
    </source>
</evidence>
<feature type="region of interest" description="Disordered" evidence="2">
    <location>
        <begin position="120"/>
        <end position="154"/>
    </location>
</feature>
<proteinExistence type="predicted"/>
<gene>
    <name evidence="4" type="ORF">SAMN04489868_1289</name>
</gene>
<dbReference type="Pfam" id="PF04977">
    <property type="entry name" value="DivIC"/>
    <property type="match status" value="1"/>
</dbReference>
<sequence length="154" mass="17934">MREETPKKVTQLKNEYTKTKTLQTHQAMKVKRKRRRNITLILAVSGIFILALTVRLWSNVQKLADLEAQHVETAEELAETKNNQQELNSQIGKLKDEEYIAKLARSQYYLSKENELVFSFPEDNASNANEKEMKEKQKEQTEKAEKSSADYKNN</sequence>
<keyword evidence="3" id="KW-0472">Membrane</keyword>
<feature type="compositionally biased region" description="Basic and acidic residues" evidence="2">
    <location>
        <begin position="129"/>
        <end position="154"/>
    </location>
</feature>
<dbReference type="OrthoDB" id="2991180at2"/>
<feature type="transmembrane region" description="Helical" evidence="3">
    <location>
        <begin position="38"/>
        <end position="57"/>
    </location>
</feature>
<evidence type="ECO:0000256" key="2">
    <source>
        <dbReference type="SAM" id="MobiDB-lite"/>
    </source>
</evidence>
<dbReference type="AlphaFoldDB" id="A0A1I3D3W3"/>
<name>A0A1I3D3W3_9LACT</name>
<keyword evidence="1" id="KW-0175">Coiled coil</keyword>
<keyword evidence="4" id="KW-0131">Cell cycle</keyword>
<evidence type="ECO:0000256" key="1">
    <source>
        <dbReference type="SAM" id="Coils"/>
    </source>
</evidence>
<dbReference type="PANTHER" id="PTHR40027">
    <property type="entry name" value="CELL DIVISION PROTEIN DIVIC"/>
    <property type="match status" value="1"/>
</dbReference>
<organism evidence="4 5">
    <name type="scientific">Pisciglobus halotolerans</name>
    <dbReference type="NCBI Taxonomy" id="745365"/>
    <lineage>
        <taxon>Bacteria</taxon>
        <taxon>Bacillati</taxon>
        <taxon>Bacillota</taxon>
        <taxon>Bacilli</taxon>
        <taxon>Lactobacillales</taxon>
        <taxon>Carnobacteriaceae</taxon>
    </lineage>
</organism>
<dbReference type="InterPro" id="IPR039076">
    <property type="entry name" value="DivIC"/>
</dbReference>
<keyword evidence="3" id="KW-0812">Transmembrane</keyword>